<feature type="binding site" evidence="7">
    <location>
        <position position="99"/>
    </location>
    <ligand>
        <name>Zn(2+)</name>
        <dbReference type="ChEBI" id="CHEBI:29105"/>
    </ligand>
</feature>
<dbReference type="GO" id="GO:0008270">
    <property type="term" value="F:zinc ion binding"/>
    <property type="evidence" value="ECO:0007669"/>
    <property type="project" value="TreeGrafter"/>
</dbReference>
<evidence type="ECO:0000256" key="3">
    <source>
        <dbReference type="ARBA" id="ARBA00022833"/>
    </source>
</evidence>
<dbReference type="OrthoDB" id="8659436at2"/>
<dbReference type="SUPFAM" id="SSF46785">
    <property type="entry name" value="Winged helix' DNA-binding domain"/>
    <property type="match status" value="1"/>
</dbReference>
<keyword evidence="8" id="KW-0408">Iron</keyword>
<accession>A0LJ07</accession>
<evidence type="ECO:0000256" key="8">
    <source>
        <dbReference type="PIRSR" id="PIRSR602481-2"/>
    </source>
</evidence>
<dbReference type="InParanoid" id="A0LJ07"/>
<keyword evidence="10" id="KW-1185">Reference proteome</keyword>
<dbReference type="PANTHER" id="PTHR33202">
    <property type="entry name" value="ZINC UPTAKE REGULATION PROTEIN"/>
    <property type="match status" value="1"/>
</dbReference>
<evidence type="ECO:0000256" key="4">
    <source>
        <dbReference type="ARBA" id="ARBA00023015"/>
    </source>
</evidence>
<evidence type="ECO:0000256" key="2">
    <source>
        <dbReference type="ARBA" id="ARBA00022491"/>
    </source>
</evidence>
<keyword evidence="5" id="KW-0238">DNA-binding</keyword>
<dbReference type="GO" id="GO:0000976">
    <property type="term" value="F:transcription cis-regulatory region binding"/>
    <property type="evidence" value="ECO:0007669"/>
    <property type="project" value="TreeGrafter"/>
</dbReference>
<name>A0LJ07_SYNFM</name>
<dbReference type="GO" id="GO:1900376">
    <property type="term" value="P:regulation of secondary metabolite biosynthetic process"/>
    <property type="evidence" value="ECO:0007669"/>
    <property type="project" value="TreeGrafter"/>
</dbReference>
<dbReference type="GO" id="GO:0045892">
    <property type="term" value="P:negative regulation of DNA-templated transcription"/>
    <property type="evidence" value="ECO:0007669"/>
    <property type="project" value="TreeGrafter"/>
</dbReference>
<dbReference type="InterPro" id="IPR036390">
    <property type="entry name" value="WH_DNA-bd_sf"/>
</dbReference>
<keyword evidence="3 7" id="KW-0862">Zinc</keyword>
<dbReference type="HOGENOM" id="CLU_096072_3_2_7"/>
<keyword evidence="4" id="KW-0805">Transcription regulation</keyword>
<evidence type="ECO:0000256" key="1">
    <source>
        <dbReference type="ARBA" id="ARBA00007957"/>
    </source>
</evidence>
<dbReference type="InterPro" id="IPR043135">
    <property type="entry name" value="Fur_C"/>
</dbReference>
<evidence type="ECO:0000256" key="7">
    <source>
        <dbReference type="PIRSR" id="PIRSR602481-1"/>
    </source>
</evidence>
<evidence type="ECO:0000313" key="9">
    <source>
        <dbReference type="EMBL" id="ABK17409.1"/>
    </source>
</evidence>
<dbReference type="Gene3D" id="3.30.1490.190">
    <property type="match status" value="1"/>
</dbReference>
<dbReference type="EMBL" id="CP000478">
    <property type="protein sequence ID" value="ABK17409.1"/>
    <property type="molecule type" value="Genomic_DNA"/>
</dbReference>
<evidence type="ECO:0000256" key="6">
    <source>
        <dbReference type="ARBA" id="ARBA00023163"/>
    </source>
</evidence>
<evidence type="ECO:0000313" key="10">
    <source>
        <dbReference type="Proteomes" id="UP000001784"/>
    </source>
</evidence>
<dbReference type="FunCoup" id="A0LJ07">
    <property type="interactions" value="82"/>
</dbReference>
<dbReference type="STRING" id="335543.Sfum_1722"/>
<evidence type="ECO:0000256" key="5">
    <source>
        <dbReference type="ARBA" id="ARBA00023125"/>
    </source>
</evidence>
<dbReference type="InterPro" id="IPR036388">
    <property type="entry name" value="WH-like_DNA-bd_sf"/>
</dbReference>
<feature type="binding site" evidence="7">
    <location>
        <position position="142"/>
    </location>
    <ligand>
        <name>Zn(2+)</name>
        <dbReference type="ChEBI" id="CHEBI:29105"/>
    </ligand>
</feature>
<dbReference type="Gene3D" id="1.10.10.10">
    <property type="entry name" value="Winged helix-like DNA-binding domain superfamily/Winged helix DNA-binding domain"/>
    <property type="match status" value="1"/>
</dbReference>
<feature type="binding site" evidence="7">
    <location>
        <position position="102"/>
    </location>
    <ligand>
        <name>Zn(2+)</name>
        <dbReference type="ChEBI" id="CHEBI:29105"/>
    </ligand>
</feature>
<dbReference type="RefSeq" id="WP_011698579.1">
    <property type="nucleotide sequence ID" value="NC_008554.1"/>
</dbReference>
<feature type="binding site" evidence="8">
    <location>
        <position position="131"/>
    </location>
    <ligand>
        <name>Fe cation</name>
        <dbReference type="ChEBI" id="CHEBI:24875"/>
    </ligand>
</feature>
<dbReference type="Pfam" id="PF01475">
    <property type="entry name" value="FUR"/>
    <property type="match status" value="1"/>
</dbReference>
<dbReference type="KEGG" id="sfu:Sfum_1722"/>
<dbReference type="CDD" id="cd07153">
    <property type="entry name" value="Fur_like"/>
    <property type="match status" value="1"/>
</dbReference>
<dbReference type="InterPro" id="IPR002481">
    <property type="entry name" value="FUR"/>
</dbReference>
<protein>
    <submittedName>
        <fullName evidence="9">Ferric uptake regulator, Fur family</fullName>
    </submittedName>
</protein>
<comment type="cofactor">
    <cofactor evidence="7">
        <name>Zn(2+)</name>
        <dbReference type="ChEBI" id="CHEBI:29105"/>
    </cofactor>
    <text evidence="7">Binds 1 zinc ion per subunit.</text>
</comment>
<organism evidence="9 10">
    <name type="scientific">Syntrophobacter fumaroxidans (strain DSM 10017 / MPOB)</name>
    <dbReference type="NCBI Taxonomy" id="335543"/>
    <lineage>
        <taxon>Bacteria</taxon>
        <taxon>Pseudomonadati</taxon>
        <taxon>Thermodesulfobacteriota</taxon>
        <taxon>Syntrophobacteria</taxon>
        <taxon>Syntrophobacterales</taxon>
        <taxon>Syntrophobacteraceae</taxon>
        <taxon>Syntrophobacter</taxon>
    </lineage>
</organism>
<comment type="cofactor">
    <cofactor evidence="8">
        <name>Mn(2+)</name>
        <dbReference type="ChEBI" id="CHEBI:29035"/>
    </cofactor>
    <cofactor evidence="8">
        <name>Fe(2+)</name>
        <dbReference type="ChEBI" id="CHEBI:29033"/>
    </cofactor>
    <text evidence="8">Binds 1 Mn(2+) or Fe(2+) ion per subunit.</text>
</comment>
<proteinExistence type="inferred from homology"/>
<dbReference type="AlphaFoldDB" id="A0LJ07"/>
<keyword evidence="2" id="KW-0678">Repressor</keyword>
<gene>
    <name evidence="9" type="ordered locus">Sfum_1722</name>
</gene>
<reference evidence="9 10" key="1">
    <citation type="submission" date="2006-10" db="EMBL/GenBank/DDBJ databases">
        <title>Complete sequence of Syntrophobacter fumaroxidans MPOB.</title>
        <authorList>
            <consortium name="US DOE Joint Genome Institute"/>
            <person name="Copeland A."/>
            <person name="Lucas S."/>
            <person name="Lapidus A."/>
            <person name="Barry K."/>
            <person name="Detter J.C."/>
            <person name="Glavina del Rio T."/>
            <person name="Hammon N."/>
            <person name="Israni S."/>
            <person name="Pitluck S."/>
            <person name="Goltsman E.G."/>
            <person name="Martinez M."/>
            <person name="Schmutz J."/>
            <person name="Larimer F."/>
            <person name="Land M."/>
            <person name="Hauser L."/>
            <person name="Kyrpides N."/>
            <person name="Kim E."/>
            <person name="Boone D.R."/>
            <person name="Brockman F."/>
            <person name="Culley D."/>
            <person name="Ferry J."/>
            <person name="Gunsalus R."/>
            <person name="McInerney M.J."/>
            <person name="Morrison M."/>
            <person name="Plugge C."/>
            <person name="Rohlin L."/>
            <person name="Scholten J."/>
            <person name="Sieber J."/>
            <person name="Stams A.J.M."/>
            <person name="Worm P."/>
            <person name="Henstra A.M."/>
            <person name="Richardson P."/>
        </authorList>
    </citation>
    <scope>NUCLEOTIDE SEQUENCE [LARGE SCALE GENOMIC DNA]</scope>
    <source>
        <strain evidence="10">DSM 10017 / MPOB</strain>
    </source>
</reference>
<dbReference type="GO" id="GO:0003700">
    <property type="term" value="F:DNA-binding transcription factor activity"/>
    <property type="evidence" value="ECO:0007669"/>
    <property type="project" value="InterPro"/>
</dbReference>
<keyword evidence="7" id="KW-0479">Metal-binding</keyword>
<dbReference type="PANTHER" id="PTHR33202:SF7">
    <property type="entry name" value="FERRIC UPTAKE REGULATION PROTEIN"/>
    <property type="match status" value="1"/>
</dbReference>
<keyword evidence="6" id="KW-0804">Transcription</keyword>
<comment type="similarity">
    <text evidence="1">Belongs to the Fur family.</text>
</comment>
<feature type="binding site" evidence="7">
    <location>
        <position position="139"/>
    </location>
    <ligand>
        <name>Zn(2+)</name>
        <dbReference type="ChEBI" id="CHEBI:29105"/>
    </ligand>
</feature>
<dbReference type="eggNOG" id="COG0735">
    <property type="taxonomic scope" value="Bacteria"/>
</dbReference>
<dbReference type="Proteomes" id="UP000001784">
    <property type="component" value="Chromosome"/>
</dbReference>
<sequence>MGAHQDRVDLVIKRLKQKGCRITPQRLAIIRILAESNVHPTVEEIYERVRVNFPTTSLATVYKTVSVMKELGEVLELEFSSDQNRYDGHNPSPHPHCICVKCRSIVDPELGSLAHITRELASGTGYRILSHRLDFYGICPKCQGES</sequence>